<protein>
    <submittedName>
        <fullName evidence="1">Uncharacterized protein</fullName>
    </submittedName>
</protein>
<reference evidence="1 2" key="1">
    <citation type="submission" date="2015-01" db="EMBL/GenBank/DDBJ databases">
        <title>Evolution of Trichinella species and genotypes.</title>
        <authorList>
            <person name="Korhonen P.K."/>
            <person name="Edoardo P."/>
            <person name="Giuseppe L.R."/>
            <person name="Gasser R.B."/>
        </authorList>
    </citation>
    <scope>NUCLEOTIDE SEQUENCE [LARGE SCALE GENOMIC DNA]</scope>
    <source>
        <strain evidence="1">ISS37</strain>
    </source>
</reference>
<name>A0A0V0RJ47_9BILA</name>
<dbReference type="STRING" id="6336.A0A0V0RJ47"/>
<gene>
    <name evidence="1" type="ORF">T07_2467</name>
</gene>
<dbReference type="EMBL" id="JYDL01000162">
    <property type="protein sequence ID" value="KRX14362.1"/>
    <property type="molecule type" value="Genomic_DNA"/>
</dbReference>
<sequence length="82" mass="8865">MSAQGVYLTPDGAGRCRDNDLADGMRVLSSSYPRLPATSPRPVWRCYLNIKCAFIGYGRKKTEVVASVCIGGSDTACTSRFV</sequence>
<dbReference type="OrthoDB" id="10377832at2759"/>
<accession>A0A0V0RJ47</accession>
<organism evidence="1 2">
    <name type="scientific">Trichinella nelsoni</name>
    <dbReference type="NCBI Taxonomy" id="6336"/>
    <lineage>
        <taxon>Eukaryota</taxon>
        <taxon>Metazoa</taxon>
        <taxon>Ecdysozoa</taxon>
        <taxon>Nematoda</taxon>
        <taxon>Enoplea</taxon>
        <taxon>Dorylaimia</taxon>
        <taxon>Trichinellida</taxon>
        <taxon>Trichinellidae</taxon>
        <taxon>Trichinella</taxon>
    </lineage>
</organism>
<evidence type="ECO:0000313" key="2">
    <source>
        <dbReference type="Proteomes" id="UP000054630"/>
    </source>
</evidence>
<evidence type="ECO:0000313" key="1">
    <source>
        <dbReference type="EMBL" id="KRX14362.1"/>
    </source>
</evidence>
<comment type="caution">
    <text evidence="1">The sequence shown here is derived from an EMBL/GenBank/DDBJ whole genome shotgun (WGS) entry which is preliminary data.</text>
</comment>
<proteinExistence type="predicted"/>
<dbReference type="Proteomes" id="UP000054630">
    <property type="component" value="Unassembled WGS sequence"/>
</dbReference>
<dbReference type="AlphaFoldDB" id="A0A0V0RJ47"/>
<keyword evidence="2" id="KW-1185">Reference proteome</keyword>